<name>A0A813EGL6_POLGL</name>
<dbReference type="InterPro" id="IPR029063">
    <property type="entry name" value="SAM-dependent_MTases_sf"/>
</dbReference>
<keyword evidence="3" id="KW-1185">Reference proteome</keyword>
<reference evidence="2" key="1">
    <citation type="submission" date="2021-02" db="EMBL/GenBank/DDBJ databases">
        <authorList>
            <person name="Dougan E. K."/>
            <person name="Rhodes N."/>
            <person name="Thang M."/>
            <person name="Chan C."/>
        </authorList>
    </citation>
    <scope>NUCLEOTIDE SEQUENCE</scope>
</reference>
<evidence type="ECO:0008006" key="4">
    <source>
        <dbReference type="Google" id="ProtNLM"/>
    </source>
</evidence>
<dbReference type="OrthoDB" id="186626at2759"/>
<evidence type="ECO:0000256" key="1">
    <source>
        <dbReference type="SAM" id="SignalP"/>
    </source>
</evidence>
<comment type="caution">
    <text evidence="2">The sequence shown here is derived from an EMBL/GenBank/DDBJ whole genome shotgun (WGS) entry which is preliminary data.</text>
</comment>
<evidence type="ECO:0000313" key="3">
    <source>
        <dbReference type="Proteomes" id="UP000654075"/>
    </source>
</evidence>
<organism evidence="2 3">
    <name type="scientific">Polarella glacialis</name>
    <name type="common">Dinoflagellate</name>
    <dbReference type="NCBI Taxonomy" id="89957"/>
    <lineage>
        <taxon>Eukaryota</taxon>
        <taxon>Sar</taxon>
        <taxon>Alveolata</taxon>
        <taxon>Dinophyceae</taxon>
        <taxon>Suessiales</taxon>
        <taxon>Suessiaceae</taxon>
        <taxon>Polarella</taxon>
    </lineage>
</organism>
<protein>
    <recommendedName>
        <fullName evidence="4">Methyltransferase domain-containing protein</fullName>
    </recommendedName>
</protein>
<evidence type="ECO:0000313" key="2">
    <source>
        <dbReference type="EMBL" id="CAE8598071.1"/>
    </source>
</evidence>
<keyword evidence="1" id="KW-0732">Signal</keyword>
<gene>
    <name evidence="2" type="ORF">PGLA1383_LOCUS16485</name>
</gene>
<dbReference type="SUPFAM" id="SSF53335">
    <property type="entry name" value="S-adenosyl-L-methionine-dependent methyltransferases"/>
    <property type="match status" value="1"/>
</dbReference>
<dbReference type="AlphaFoldDB" id="A0A813EGL6"/>
<dbReference type="Pfam" id="PF13578">
    <property type="entry name" value="Methyltransf_24"/>
    <property type="match status" value="1"/>
</dbReference>
<feature type="chain" id="PRO_5032632424" description="Methyltransferase domain-containing protein" evidence="1">
    <location>
        <begin position="27"/>
        <end position="403"/>
    </location>
</feature>
<dbReference type="Proteomes" id="UP000654075">
    <property type="component" value="Unassembled WGS sequence"/>
</dbReference>
<feature type="non-terminal residue" evidence="2">
    <location>
        <position position="1"/>
    </location>
</feature>
<proteinExistence type="predicted"/>
<feature type="signal peptide" evidence="1">
    <location>
        <begin position="1"/>
        <end position="26"/>
    </location>
</feature>
<dbReference type="Gene3D" id="3.40.50.150">
    <property type="entry name" value="Vaccinia Virus protein VP39"/>
    <property type="match status" value="1"/>
</dbReference>
<accession>A0A813EGL6</accession>
<sequence length="403" mass="44813">MTLGAVSRHVLLLGLLLPFQSGGVLRYPDGSFESRYPLHVDECALPGRALGPESQGCLLRLRKHLLEDADCNRVICDNILTSTPMEVYSNQTDWAPFKNLCGHMQELFQAVYDIGVGLVDREAVEEDRQELERLWQVFLASEGISPPDLDELPAYANSTRSVLRRHADKALAMMQEVVGGSGSSAQPLAAEKLLSLAAELARRLQLLIENVSVTLLLNYHLANLEHNGRVDQKNYVHQIYGDVDSVSVVFHEIPGKRWDSLTHLLQQLGVSENSVAMVEVGVEAANTSQRLLERNPLLSYIGVDPYMGNDGLYEDVVRRLQPFRDSGRFTLHRSISLSASDLVADGSMDLVFLDARHDYEAVSDDIQAWRPKVRPGGILSGHDFSWMFPTVAMAVYKSTFDAP</sequence>
<dbReference type="EMBL" id="CAJNNV010010003">
    <property type="protein sequence ID" value="CAE8598071.1"/>
    <property type="molecule type" value="Genomic_DNA"/>
</dbReference>